<name>A0A375G548_9BURK</name>
<comment type="caution">
    <text evidence="1">The sequence shown here is derived from an EMBL/GenBank/DDBJ whole genome shotgun (WGS) entry which is preliminary data.</text>
</comment>
<gene>
    <name evidence="1" type="ORF">CO2235_180054</name>
</gene>
<organism evidence="1">
    <name type="scientific">Cupriavidus oxalaticus</name>
    <dbReference type="NCBI Taxonomy" id="96344"/>
    <lineage>
        <taxon>Bacteria</taxon>
        <taxon>Pseudomonadati</taxon>
        <taxon>Pseudomonadota</taxon>
        <taxon>Betaproteobacteria</taxon>
        <taxon>Burkholderiales</taxon>
        <taxon>Burkholderiaceae</taxon>
        <taxon>Cupriavidus</taxon>
    </lineage>
</organism>
<dbReference type="AlphaFoldDB" id="A0A375G548"/>
<proteinExistence type="predicted"/>
<dbReference type="Proteomes" id="UP000256862">
    <property type="component" value="Chromosome CO2235"/>
</dbReference>
<protein>
    <submittedName>
        <fullName evidence="1">Uncharacterized protein</fullName>
    </submittedName>
</protein>
<dbReference type="EMBL" id="OGUS01000118">
    <property type="protein sequence ID" value="SPC13156.1"/>
    <property type="molecule type" value="Genomic_DNA"/>
</dbReference>
<accession>A0A375G548</accession>
<sequence>MRWRLGRHGLSTTVAVNDDGPDLDVSASVAHALIDSLLPFIHRRILCSQPQCSRKS</sequence>
<evidence type="ECO:0000313" key="1">
    <source>
        <dbReference type="EMBL" id="SPC13156.1"/>
    </source>
</evidence>
<reference evidence="1" key="1">
    <citation type="submission" date="2018-01" db="EMBL/GenBank/DDBJ databases">
        <authorList>
            <person name="Clerissi C."/>
        </authorList>
    </citation>
    <scope>NUCLEOTIDE SEQUENCE</scope>
    <source>
        <strain evidence="1">Cupriavidus oxalaticus LMG 2235</strain>
    </source>
</reference>